<keyword evidence="1" id="KW-0812">Transmembrane</keyword>
<name>A0A5C6BTR7_9BACT</name>
<dbReference type="Proteomes" id="UP000319908">
    <property type="component" value="Unassembled WGS sequence"/>
</dbReference>
<gene>
    <name evidence="2" type="primary">bepE_1</name>
    <name evidence="2" type="ORF">Poly21_24360</name>
</gene>
<feature type="transmembrane region" description="Helical" evidence="1">
    <location>
        <begin position="1065"/>
        <end position="1086"/>
    </location>
</feature>
<dbReference type="PANTHER" id="PTHR32063:SF0">
    <property type="entry name" value="SWARMING MOTILITY PROTEIN SWRC"/>
    <property type="match status" value="1"/>
</dbReference>
<feature type="transmembrane region" description="Helical" evidence="1">
    <location>
        <begin position="1115"/>
        <end position="1134"/>
    </location>
</feature>
<feature type="transmembrane region" description="Helical" evidence="1">
    <location>
        <begin position="391"/>
        <end position="408"/>
    </location>
</feature>
<dbReference type="GO" id="GO:0005886">
    <property type="term" value="C:plasma membrane"/>
    <property type="evidence" value="ECO:0007669"/>
    <property type="project" value="TreeGrafter"/>
</dbReference>
<evidence type="ECO:0000313" key="3">
    <source>
        <dbReference type="Proteomes" id="UP000319908"/>
    </source>
</evidence>
<dbReference type="SUPFAM" id="SSF82693">
    <property type="entry name" value="Multidrug efflux transporter AcrB pore domain, PN1, PN2, PC1 and PC2 subdomains"/>
    <property type="match status" value="2"/>
</dbReference>
<feature type="transmembrane region" description="Helical" evidence="1">
    <location>
        <begin position="556"/>
        <end position="575"/>
    </location>
</feature>
<feature type="transmembrane region" description="Helical" evidence="1">
    <location>
        <begin position="12"/>
        <end position="30"/>
    </location>
</feature>
<dbReference type="Pfam" id="PF00873">
    <property type="entry name" value="ACR_tran"/>
    <property type="match status" value="3"/>
</dbReference>
<dbReference type="SUPFAM" id="SSF82714">
    <property type="entry name" value="Multidrug efflux transporter AcrB TolC docking domain, DN and DC subdomains"/>
    <property type="match status" value="2"/>
</dbReference>
<dbReference type="PRINTS" id="PR00702">
    <property type="entry name" value="ACRIFLAVINRP"/>
</dbReference>
<accession>A0A5C6BTR7</accession>
<feature type="transmembrane region" description="Helical" evidence="1">
    <location>
        <begin position="451"/>
        <end position="473"/>
    </location>
</feature>
<feature type="transmembrane region" description="Helical" evidence="1">
    <location>
        <begin position="479"/>
        <end position="504"/>
    </location>
</feature>
<dbReference type="PANTHER" id="PTHR32063">
    <property type="match status" value="1"/>
</dbReference>
<proteinExistence type="predicted"/>
<comment type="caution">
    <text evidence="2">The sequence shown here is derived from an EMBL/GenBank/DDBJ whole genome shotgun (WGS) entry which is preliminary data.</text>
</comment>
<dbReference type="OrthoDB" id="9757904at2"/>
<keyword evidence="3" id="KW-1185">Reference proteome</keyword>
<dbReference type="Gene3D" id="3.30.70.1320">
    <property type="entry name" value="Multidrug efflux transporter AcrB pore domain like"/>
    <property type="match status" value="1"/>
</dbReference>
<keyword evidence="1" id="KW-0472">Membrane</keyword>
<dbReference type="Gene3D" id="3.30.2090.10">
    <property type="entry name" value="Multidrug efflux transporter AcrB TolC docking domain, DN and DC subdomains"/>
    <property type="match status" value="2"/>
</dbReference>
<dbReference type="SUPFAM" id="SSF82866">
    <property type="entry name" value="Multidrug efflux transporter AcrB transmembrane domain"/>
    <property type="match status" value="2"/>
</dbReference>
<dbReference type="AlphaFoldDB" id="A0A5C6BTR7"/>
<feature type="transmembrane region" description="Helical" evidence="1">
    <location>
        <begin position="654"/>
        <end position="672"/>
    </location>
</feature>
<dbReference type="Gene3D" id="3.30.70.1430">
    <property type="entry name" value="Multidrug efflux transporter AcrB pore domain"/>
    <property type="match status" value="2"/>
</dbReference>
<dbReference type="InterPro" id="IPR001036">
    <property type="entry name" value="Acrflvin-R"/>
</dbReference>
<dbReference type="EMBL" id="SJPU01000002">
    <property type="protein sequence ID" value="TWU15242.1"/>
    <property type="molecule type" value="Genomic_DNA"/>
</dbReference>
<reference evidence="2 3" key="1">
    <citation type="journal article" date="2020" name="Antonie Van Leeuwenhoek">
        <title>Rhodopirellula heiligendammensis sp. nov., Rhodopirellula pilleata sp. nov., and Rhodopirellula solitaria sp. nov. isolated from natural or artificial marine surfaces in Northern Germany and California, USA, and emended description of the genus Rhodopirellula.</title>
        <authorList>
            <person name="Kallscheuer N."/>
            <person name="Wiegand S."/>
            <person name="Jogler M."/>
            <person name="Boedeker C."/>
            <person name="Peeters S.H."/>
            <person name="Rast P."/>
            <person name="Heuer A."/>
            <person name="Jetten M.S.M."/>
            <person name="Rohde M."/>
            <person name="Jogler C."/>
        </authorList>
    </citation>
    <scope>NUCLEOTIDE SEQUENCE [LARGE SCALE GENOMIC DNA]</scope>
    <source>
        <strain evidence="2 3">Poly21</strain>
    </source>
</reference>
<feature type="transmembrane region" description="Helical" evidence="1">
    <location>
        <begin position="1003"/>
        <end position="1022"/>
    </location>
</feature>
<feature type="transmembrane region" description="Helical" evidence="1">
    <location>
        <begin position="1146"/>
        <end position="1169"/>
    </location>
</feature>
<evidence type="ECO:0000313" key="2">
    <source>
        <dbReference type="EMBL" id="TWU15242.1"/>
    </source>
</evidence>
<evidence type="ECO:0000256" key="1">
    <source>
        <dbReference type="SAM" id="Phobius"/>
    </source>
</evidence>
<protein>
    <submittedName>
        <fullName evidence="2">Efflux pump membrane transporter BepE</fullName>
    </submittedName>
</protein>
<organism evidence="2 3">
    <name type="scientific">Allorhodopirellula heiligendammensis</name>
    <dbReference type="NCBI Taxonomy" id="2714739"/>
    <lineage>
        <taxon>Bacteria</taxon>
        <taxon>Pseudomonadati</taxon>
        <taxon>Planctomycetota</taxon>
        <taxon>Planctomycetia</taxon>
        <taxon>Pirellulales</taxon>
        <taxon>Pirellulaceae</taxon>
        <taxon>Allorhodopirellula</taxon>
    </lineage>
</organism>
<sequence>MHPIEACLRNPVKVAVGAILLILFGAIALLRMPMQLIPEVQTPTLSIETRWPGASPQEIEREIVQEQEEQLKSVEGVTKMTSESLDSSARITMEFLVGTNMEEALLKVNSRLQQVPQYPEEADQPVISTSNSSDRPIAWLILSAVQPELEELTAFAESHPDLREPLRPVIETKNTGLRLMRLKEAAEQHPGLQVLLPPNVNVPEMRRFAEDFIEARLERVGGVSDANVLGGLEEEMQVVIDPQQLAARQLTIDDVRRVLRNQNQDTSAGDYWEGKRRYVVRTINQFRSPEEVAAQVLTMDGGSPVFVSDVADVKLGFKKPDGLVRRFGENAIAINALRQTGANVLEVMEGIRAAVDELNDEVLPARELQLTQVYDETEYIDASVGLVNQNILVGGTLTMVVLMLFLHMSVRTLVFVPAIAASAIAATFLNPWLFVVTLGLILIAGFWFARGALVVGLAIPISIVGTFLLLNLWGRSLNVISLAGMAFAVGMLVDNAVVVLENIFRHYQNGDRPMTAAFRGTKEVYGAVLASTLTTLAVFLPVLFVEEEAGQLFRDIALAISAAVGLSLIISLTVIPTATARLLRDHAWGDDEAPARDEIEQMTSADTQPVANAATTRPSLGERLVAPINSVAGSFVNGVVGLNQFVQRTLFRRLALVVGLLAATIAISYAAWPKVEYLPTGNRNLVFGIILPPPGYNLDELTSLGSIVEQHLQPYWDVDPDSPEAAALPYPAIYDFFYVARGRQVFLGVRAVDPTRSAELIPLISAVKSKLPGTMVIAKQSSLFEQGLTAGRTIDIEITGPDLETLVALGGQVIGQVMGAPDRQGNPRDPVVANAQARPVPSLDLSNPEVHVKPRLIQSEQMGFNASSLGYAVNALVDGAFAADYFIGGDKIDLTVIGNPDVASRLQDLDSLPIATSWGGLVPLSSLATIEPASGPEQINHRERQRAVTIEVSPPPELALEDALERIEAEIVGPLRVSGQLDGGYRIALTGTADKLRATWESLRWNVLLALLITYLLMAALFESWIYPLVIILSVPLGAVGGILGLRALGVYLQWQGLTPQPLDVLTMLGFVILIGTVVNNAILIVHQSLNLMREESTPARDAIIESVRTRVRPILMTTATTVLGLCPLVLFPGSGSELYRGLGSVLLGGLLVSTIFTLVFVPTVFRLFMDIKAGISGHAISVNPADSWQREQVGKVA</sequence>
<dbReference type="GO" id="GO:0042910">
    <property type="term" value="F:xenobiotic transmembrane transporter activity"/>
    <property type="evidence" value="ECO:0007669"/>
    <property type="project" value="TreeGrafter"/>
</dbReference>
<dbReference type="Gene3D" id="3.30.70.1440">
    <property type="entry name" value="Multidrug efflux transporter AcrB pore domain"/>
    <property type="match status" value="1"/>
</dbReference>
<dbReference type="RefSeq" id="WP_146407163.1">
    <property type="nucleotide sequence ID" value="NZ_SJPU01000002.1"/>
</dbReference>
<keyword evidence="1" id="KW-1133">Transmembrane helix</keyword>
<feature type="transmembrane region" description="Helical" evidence="1">
    <location>
        <begin position="524"/>
        <end position="544"/>
    </location>
</feature>
<feature type="transmembrane region" description="Helical" evidence="1">
    <location>
        <begin position="1029"/>
        <end position="1053"/>
    </location>
</feature>
<dbReference type="Gene3D" id="1.20.1640.10">
    <property type="entry name" value="Multidrug efflux transporter AcrB transmembrane domain"/>
    <property type="match status" value="3"/>
</dbReference>
<dbReference type="InterPro" id="IPR027463">
    <property type="entry name" value="AcrB_DN_DC_subdom"/>
</dbReference>
<feature type="transmembrane region" description="Helical" evidence="1">
    <location>
        <begin position="414"/>
        <end position="444"/>
    </location>
</feature>